<dbReference type="PROSITE" id="PS00152">
    <property type="entry name" value="ATPASE_ALPHA_BETA"/>
    <property type="match status" value="1"/>
</dbReference>
<evidence type="ECO:0000256" key="9">
    <source>
        <dbReference type="ARBA" id="ARBA00023136"/>
    </source>
</evidence>
<feature type="domain" description="ATPsynthase alpha/beta subunit barrel-sandwich" evidence="14">
    <location>
        <begin position="113"/>
        <end position="199"/>
    </location>
</feature>
<dbReference type="Gene3D" id="2.40.50.100">
    <property type="match status" value="1"/>
</dbReference>
<organism evidence="16 17">
    <name type="scientific">Candidatus Methanodesulfokora washburnensis</name>
    <dbReference type="NCBI Taxonomy" id="2478471"/>
    <lineage>
        <taxon>Archaea</taxon>
        <taxon>Thermoproteota</taxon>
        <taxon>Candidatus Korarchaeia</taxon>
        <taxon>Candidatus Korarchaeia incertae sedis</taxon>
        <taxon>Candidatus Methanodesulfokora</taxon>
    </lineage>
</organism>
<evidence type="ECO:0000256" key="11">
    <source>
        <dbReference type="HAMAP-Rule" id="MF_00309"/>
    </source>
</evidence>
<gene>
    <name evidence="11" type="primary">atpA</name>
    <name evidence="16" type="ORF">D6D85_09700</name>
</gene>
<dbReference type="CDD" id="cd01134">
    <property type="entry name" value="V_A-ATPase_A"/>
    <property type="match status" value="1"/>
</dbReference>
<evidence type="ECO:0000259" key="13">
    <source>
        <dbReference type="Pfam" id="PF02874"/>
    </source>
</evidence>
<dbReference type="RefSeq" id="WP_125671787.1">
    <property type="nucleotide sequence ID" value="NZ_RCOS01000113.1"/>
</dbReference>
<dbReference type="PANTHER" id="PTHR43607">
    <property type="entry name" value="V-TYPE PROTON ATPASE CATALYTIC SUBUNIT A"/>
    <property type="match status" value="1"/>
</dbReference>
<dbReference type="NCBIfam" id="NF003220">
    <property type="entry name" value="PRK04192.1"/>
    <property type="match status" value="1"/>
</dbReference>
<dbReference type="SUPFAM" id="SSF52540">
    <property type="entry name" value="P-loop containing nucleoside triphosphate hydrolases"/>
    <property type="match status" value="1"/>
</dbReference>
<dbReference type="InterPro" id="IPR027417">
    <property type="entry name" value="P-loop_NTPase"/>
</dbReference>
<comment type="caution">
    <text evidence="16">The sequence shown here is derived from an EMBL/GenBank/DDBJ whole genome shotgun (WGS) entry which is preliminary data.</text>
</comment>
<evidence type="ECO:0000256" key="3">
    <source>
        <dbReference type="ARBA" id="ARBA00022475"/>
    </source>
</evidence>
<dbReference type="Gene3D" id="1.10.1140.10">
    <property type="entry name" value="Bovine Mitochondrial F1-atpase, Atp Synthase Beta Chain, Chain D, domain 3"/>
    <property type="match status" value="1"/>
</dbReference>
<feature type="domain" description="ATPase F1/V1/A1 complex alpha/beta subunit nucleotide-binding" evidence="12">
    <location>
        <begin position="217"/>
        <end position="440"/>
    </location>
</feature>
<evidence type="ECO:0000313" key="16">
    <source>
        <dbReference type="EMBL" id="RSN73548.1"/>
    </source>
</evidence>
<dbReference type="Gene3D" id="2.40.30.20">
    <property type="match status" value="1"/>
</dbReference>
<dbReference type="Proteomes" id="UP000277582">
    <property type="component" value="Unassembled WGS sequence"/>
</dbReference>
<dbReference type="EC" id="7.1.2.2" evidence="11"/>
<evidence type="ECO:0000256" key="5">
    <source>
        <dbReference type="ARBA" id="ARBA00022781"/>
    </source>
</evidence>
<keyword evidence="4 11" id="KW-0547">Nucleotide-binding</keyword>
<dbReference type="Gene3D" id="3.40.50.300">
    <property type="entry name" value="P-loop containing nucleotide triphosphate hydrolases"/>
    <property type="match status" value="1"/>
</dbReference>
<dbReference type="InterPro" id="IPR031686">
    <property type="entry name" value="ATP-synth_a_Xtn"/>
</dbReference>
<dbReference type="InterPro" id="IPR022878">
    <property type="entry name" value="V-ATPase_asu"/>
</dbReference>
<evidence type="ECO:0000313" key="17">
    <source>
        <dbReference type="Proteomes" id="UP000277582"/>
    </source>
</evidence>
<protein>
    <recommendedName>
        <fullName evidence="11">A-type ATP synthase subunit A</fullName>
        <ecNumber evidence="11">7.1.2.2</ecNumber>
    </recommendedName>
</protein>
<dbReference type="Pfam" id="PF16886">
    <property type="entry name" value="ATP-synt_ab_Xtn"/>
    <property type="match status" value="1"/>
</dbReference>
<dbReference type="Pfam" id="PF00006">
    <property type="entry name" value="ATP-synt_ab"/>
    <property type="match status" value="1"/>
</dbReference>
<dbReference type="GO" id="GO:0046961">
    <property type="term" value="F:proton-transporting ATPase activity, rotational mechanism"/>
    <property type="evidence" value="ECO:0007669"/>
    <property type="project" value="InterPro"/>
</dbReference>
<comment type="catalytic activity">
    <reaction evidence="11">
        <text>ATP + H2O + 4 H(+)(in) = ADP + phosphate + 5 H(+)(out)</text>
        <dbReference type="Rhea" id="RHEA:57720"/>
        <dbReference type="ChEBI" id="CHEBI:15377"/>
        <dbReference type="ChEBI" id="CHEBI:15378"/>
        <dbReference type="ChEBI" id="CHEBI:30616"/>
        <dbReference type="ChEBI" id="CHEBI:43474"/>
        <dbReference type="ChEBI" id="CHEBI:456216"/>
        <dbReference type="EC" id="7.1.2.2"/>
    </reaction>
</comment>
<comment type="subcellular location">
    <subcellularLocation>
        <location evidence="11">Cell membrane</location>
        <topology evidence="11">Peripheral membrane protein</topology>
    </subcellularLocation>
</comment>
<keyword evidence="5 11" id="KW-0375">Hydrogen ion transport</keyword>
<evidence type="ECO:0000256" key="1">
    <source>
        <dbReference type="ARBA" id="ARBA00008936"/>
    </source>
</evidence>
<dbReference type="InterPro" id="IPR000194">
    <property type="entry name" value="ATPase_F1/V1/A1_a/bsu_nucl-bd"/>
</dbReference>
<name>A0A429GI74_9CREN</name>
<dbReference type="GO" id="GO:0005524">
    <property type="term" value="F:ATP binding"/>
    <property type="evidence" value="ECO:0007669"/>
    <property type="project" value="UniProtKB-UniRule"/>
</dbReference>
<proteinExistence type="inferred from homology"/>
<dbReference type="CDD" id="cd18119">
    <property type="entry name" value="ATP-synt_V_A-type_alpha_N"/>
    <property type="match status" value="1"/>
</dbReference>
<dbReference type="InterPro" id="IPR024034">
    <property type="entry name" value="ATPase_F1/V1_b/a_C"/>
</dbReference>
<keyword evidence="9 11" id="KW-0472">Membrane</keyword>
<dbReference type="Pfam" id="PF02874">
    <property type="entry name" value="ATP-synt_ab_N"/>
    <property type="match status" value="1"/>
</dbReference>
<dbReference type="CDD" id="cd18111">
    <property type="entry name" value="ATP-synt_V_A-type_alpha_C"/>
    <property type="match status" value="1"/>
</dbReference>
<dbReference type="InterPro" id="IPR023366">
    <property type="entry name" value="ATP_synth_asu-like_sf"/>
</dbReference>
<keyword evidence="10 11" id="KW-0066">ATP synthesis</keyword>
<dbReference type="PANTHER" id="PTHR43607:SF1">
    <property type="entry name" value="H(+)-TRANSPORTING TWO-SECTOR ATPASE"/>
    <property type="match status" value="1"/>
</dbReference>
<dbReference type="HAMAP" id="MF_00309">
    <property type="entry name" value="ATP_synth_A_arch"/>
    <property type="match status" value="1"/>
</dbReference>
<evidence type="ECO:0000259" key="12">
    <source>
        <dbReference type="Pfam" id="PF00006"/>
    </source>
</evidence>
<dbReference type="InterPro" id="IPR036121">
    <property type="entry name" value="ATPase_F1/V1/A1_a/bsu_N_sf"/>
</dbReference>
<keyword evidence="6 11" id="KW-0067">ATP-binding</keyword>
<dbReference type="Pfam" id="PF22919">
    <property type="entry name" value="ATP-synt_VA_C"/>
    <property type="match status" value="1"/>
</dbReference>
<evidence type="ECO:0000256" key="7">
    <source>
        <dbReference type="ARBA" id="ARBA00022967"/>
    </source>
</evidence>
<evidence type="ECO:0000256" key="4">
    <source>
        <dbReference type="ARBA" id="ARBA00022741"/>
    </source>
</evidence>
<accession>A0A429GI74</accession>
<keyword evidence="17" id="KW-1185">Reference proteome</keyword>
<keyword evidence="8 11" id="KW-0406">Ion transport</keyword>
<evidence type="ECO:0000256" key="6">
    <source>
        <dbReference type="ARBA" id="ARBA00022840"/>
    </source>
</evidence>
<dbReference type="InterPro" id="IPR004100">
    <property type="entry name" value="ATPase_F1/V1/A1_a/bsu_N"/>
</dbReference>
<evidence type="ECO:0000256" key="10">
    <source>
        <dbReference type="ARBA" id="ARBA00023310"/>
    </source>
</evidence>
<dbReference type="GO" id="GO:0005886">
    <property type="term" value="C:plasma membrane"/>
    <property type="evidence" value="ECO:0007669"/>
    <property type="project" value="UniProtKB-SubCell"/>
</dbReference>
<reference evidence="16 17" key="1">
    <citation type="submission" date="2018-10" db="EMBL/GenBank/DDBJ databases">
        <title>Co-occurring genomic capacity for anaerobic methane metabolism and dissimilatory sulfite reduction discovered in the Korarchaeota.</title>
        <authorList>
            <person name="Mckay L.J."/>
            <person name="Dlakic M."/>
            <person name="Fields M.W."/>
            <person name="Delmont T.O."/>
            <person name="Eren A.M."/>
            <person name="Jay Z.J."/>
            <person name="Klingelsmith K.B."/>
            <person name="Rusch D.B."/>
            <person name="Inskeep W.P."/>
        </authorList>
    </citation>
    <scope>NUCLEOTIDE SEQUENCE [LARGE SCALE GENOMIC DNA]</scope>
    <source>
        <strain evidence="16 17">MDKW</strain>
    </source>
</reference>
<dbReference type="FunFam" id="2.40.50.100:FF:000008">
    <property type="entry name" value="V-type proton ATPase catalytic subunit A"/>
    <property type="match status" value="1"/>
</dbReference>
<dbReference type="GO" id="GO:0042777">
    <property type="term" value="P:proton motive force-driven plasma membrane ATP synthesis"/>
    <property type="evidence" value="ECO:0007669"/>
    <property type="project" value="UniProtKB-UniRule"/>
</dbReference>
<feature type="domain" description="ATPase F1/V1/A1 complex alpha/beta subunit N-terminal" evidence="13">
    <location>
        <begin position="12"/>
        <end position="72"/>
    </location>
</feature>
<keyword evidence="2 11" id="KW-0813">Transport</keyword>
<dbReference type="EMBL" id="RCOS01000113">
    <property type="protein sequence ID" value="RSN73548.1"/>
    <property type="molecule type" value="Genomic_DNA"/>
</dbReference>
<comment type="similarity">
    <text evidence="1 11">Belongs to the ATPase alpha/beta chains family.</text>
</comment>
<evidence type="ECO:0000259" key="15">
    <source>
        <dbReference type="Pfam" id="PF22919"/>
    </source>
</evidence>
<dbReference type="SUPFAM" id="SSF47917">
    <property type="entry name" value="C-terminal domain of alpha and beta subunits of F1 ATP synthase"/>
    <property type="match status" value="1"/>
</dbReference>
<dbReference type="FunFam" id="2.40.30.20:FF:000002">
    <property type="entry name" value="V-type proton ATPase catalytic subunit A"/>
    <property type="match status" value="1"/>
</dbReference>
<keyword evidence="7 11" id="KW-1278">Translocase</keyword>
<evidence type="ECO:0000256" key="8">
    <source>
        <dbReference type="ARBA" id="ARBA00023065"/>
    </source>
</evidence>
<dbReference type="SUPFAM" id="SSF50615">
    <property type="entry name" value="N-terminal domain of alpha and beta subunits of F1 ATP synthase"/>
    <property type="match status" value="1"/>
</dbReference>
<feature type="domain" description="ATP synthase A/B type C-terminal" evidence="15">
    <location>
        <begin position="448"/>
        <end position="542"/>
    </location>
</feature>
<comment type="subunit">
    <text evidence="11">Has multiple subunits with at least A(3), B(3), C, D, E, F, H, I and proteolipid K(x).</text>
</comment>
<sequence>MEEVFAKGEILHIRGPVVFAENLKGAKIREVVLVGEERLIGEIVKVEGDVAVIQVYEPTGGLKPGEPVERTGEPLSAELGPGLLGSVLDGLGRPLEAVAEIAGGPFITRGIKVPTLPRDKKWTFKPVVKKGDTVEDGDVLGTVREGAIDHKIMVPPRTGRCKVTEIASEGDYTVEEVIATLERAGRKVDLKMYHKWPVRYPRPFKEKLEPVELLLTGQRVIDTFFPIVKGGTSAVPGGFGTGKTVTLHQISKWADADVVVYVGCGERGNEMTDLLHTFPKLIDPKTGRPLLERSVLIANTSNMPVPAREASIFMGITYAEYFRDMGLHVVLTADSTSRWAEALRELSSRLEEIPSEKGYPAYLPDYIASFYERAGRVKVLGNRNEIGSVAIIGAVSPSGGDLNEPVTQHTMRYVGAFWALDKDLAFRRHFPSINWLRSFSKYVSGLEEWWMRNSGEDMLSLRTEAMDILQRASGLEEVARVVGEAALSEENRLLLLEAELIREGYLVQNAYHEVDTFCSPKKQAKLLKALIQFYREARPLLDYGVPISKMQRLSSLGRLRRLKFVPEKEFDKELEEALKELKDELNRLVAEVS</sequence>
<evidence type="ECO:0000259" key="14">
    <source>
        <dbReference type="Pfam" id="PF16886"/>
    </source>
</evidence>
<dbReference type="OrthoDB" id="115235at2157"/>
<comment type="function">
    <text evidence="11">Component of the A-type ATP synthase that produces ATP from ADP in the presence of a proton gradient across the membrane. The A chain is the catalytic subunit.</text>
</comment>
<dbReference type="GO" id="GO:0046933">
    <property type="term" value="F:proton-transporting ATP synthase activity, rotational mechanism"/>
    <property type="evidence" value="ECO:0007669"/>
    <property type="project" value="UniProtKB-UniRule"/>
</dbReference>
<dbReference type="InterPro" id="IPR055190">
    <property type="entry name" value="ATP-synt_VA_C"/>
</dbReference>
<evidence type="ECO:0000256" key="2">
    <source>
        <dbReference type="ARBA" id="ARBA00022448"/>
    </source>
</evidence>
<dbReference type="AlphaFoldDB" id="A0A429GI74"/>
<keyword evidence="3 11" id="KW-1003">Cell membrane</keyword>
<dbReference type="InterPro" id="IPR020003">
    <property type="entry name" value="ATPase_a/bsu_AS"/>
</dbReference>
<feature type="binding site" evidence="11">
    <location>
        <begin position="237"/>
        <end position="244"/>
    </location>
    <ligand>
        <name>ATP</name>
        <dbReference type="ChEBI" id="CHEBI:30616"/>
    </ligand>
</feature>